<dbReference type="Proteomes" id="UP000266673">
    <property type="component" value="Unassembled WGS sequence"/>
</dbReference>
<dbReference type="GO" id="GO:0005524">
    <property type="term" value="F:ATP binding"/>
    <property type="evidence" value="ECO:0007669"/>
    <property type="project" value="InterPro"/>
</dbReference>
<evidence type="ECO:0000313" key="3">
    <source>
        <dbReference type="Proteomes" id="UP000266673"/>
    </source>
</evidence>
<dbReference type="Pfam" id="PF00005">
    <property type="entry name" value="ABC_tran"/>
    <property type="match status" value="1"/>
</dbReference>
<dbReference type="InterPro" id="IPR027417">
    <property type="entry name" value="P-loop_NTPase"/>
</dbReference>
<dbReference type="PANTHER" id="PTHR24221">
    <property type="entry name" value="ATP-BINDING CASSETTE SUB-FAMILY B"/>
    <property type="match status" value="1"/>
</dbReference>
<evidence type="ECO:0000259" key="1">
    <source>
        <dbReference type="Pfam" id="PF00005"/>
    </source>
</evidence>
<feature type="domain" description="ABC transporter" evidence="1">
    <location>
        <begin position="5"/>
        <end position="73"/>
    </location>
</feature>
<name>A0A397UU15_9GLOM</name>
<reference evidence="2 3" key="1">
    <citation type="submission" date="2018-06" db="EMBL/GenBank/DDBJ databases">
        <title>Comparative genomics reveals the genomic features of Rhizophagus irregularis, R. cerebriforme, R. diaphanum and Gigaspora rosea, and their symbiotic lifestyle signature.</title>
        <authorList>
            <person name="Morin E."/>
            <person name="San Clemente H."/>
            <person name="Chen E.C.H."/>
            <person name="De La Providencia I."/>
            <person name="Hainaut M."/>
            <person name="Kuo A."/>
            <person name="Kohler A."/>
            <person name="Murat C."/>
            <person name="Tang N."/>
            <person name="Roy S."/>
            <person name="Loubradou J."/>
            <person name="Henrissat B."/>
            <person name="Grigoriev I.V."/>
            <person name="Corradi N."/>
            <person name="Roux C."/>
            <person name="Martin F.M."/>
        </authorList>
    </citation>
    <scope>NUCLEOTIDE SEQUENCE [LARGE SCALE GENOMIC DNA]</scope>
    <source>
        <strain evidence="2 3">DAOM 194757</strain>
    </source>
</reference>
<accession>A0A397UU15</accession>
<dbReference type="InterPro" id="IPR003439">
    <property type="entry name" value="ABC_transporter-like_ATP-bd"/>
</dbReference>
<sequence length="104" mass="11574">MSLLERLVLEVMPGQYAALVGPSGCGKNTSISLTERFYQVTNCTITIDGINIAEMNVNNLRERIALVSQEPSLYGDQKQRIAIARALIRNPKIMNQHSESEKIV</sequence>
<proteinExistence type="predicted"/>
<dbReference type="AlphaFoldDB" id="A0A397UU15"/>
<keyword evidence="3" id="KW-1185">Reference proteome</keyword>
<dbReference type="InterPro" id="IPR039421">
    <property type="entry name" value="Type_1_exporter"/>
</dbReference>
<dbReference type="GO" id="GO:0016887">
    <property type="term" value="F:ATP hydrolysis activity"/>
    <property type="evidence" value="ECO:0007669"/>
    <property type="project" value="InterPro"/>
</dbReference>
<keyword evidence="2" id="KW-0378">Hydrolase</keyword>
<comment type="caution">
    <text evidence="2">The sequence shown here is derived from an EMBL/GenBank/DDBJ whole genome shotgun (WGS) entry which is preliminary data.</text>
</comment>
<dbReference type="OrthoDB" id="6500128at2759"/>
<dbReference type="EMBL" id="QKWP01001000">
    <property type="protein sequence ID" value="RIB12667.1"/>
    <property type="molecule type" value="Genomic_DNA"/>
</dbReference>
<evidence type="ECO:0000313" key="2">
    <source>
        <dbReference type="EMBL" id="RIB12667.1"/>
    </source>
</evidence>
<dbReference type="SUPFAM" id="SSF52540">
    <property type="entry name" value="P-loop containing nucleoside triphosphate hydrolases"/>
    <property type="match status" value="1"/>
</dbReference>
<dbReference type="Gene3D" id="3.40.50.300">
    <property type="entry name" value="P-loop containing nucleotide triphosphate hydrolases"/>
    <property type="match status" value="2"/>
</dbReference>
<dbReference type="PANTHER" id="PTHR24221:SF503">
    <property type="entry name" value="MITOCHONDRIAL POTASSIUM CHANNEL ATP-BINDING SUBUNIT"/>
    <property type="match status" value="1"/>
</dbReference>
<gene>
    <name evidence="2" type="ORF">C2G38_2249351</name>
</gene>
<protein>
    <submittedName>
        <fullName evidence="2">P-loop containing nucleoside triphosphate hydrolase protein</fullName>
    </submittedName>
</protein>
<dbReference type="GO" id="GO:0016020">
    <property type="term" value="C:membrane"/>
    <property type="evidence" value="ECO:0007669"/>
    <property type="project" value="TreeGrafter"/>
</dbReference>
<dbReference type="STRING" id="44941.A0A397UU15"/>
<dbReference type="GO" id="GO:0042626">
    <property type="term" value="F:ATPase-coupled transmembrane transporter activity"/>
    <property type="evidence" value="ECO:0007669"/>
    <property type="project" value="TreeGrafter"/>
</dbReference>
<organism evidence="2 3">
    <name type="scientific">Gigaspora rosea</name>
    <dbReference type="NCBI Taxonomy" id="44941"/>
    <lineage>
        <taxon>Eukaryota</taxon>
        <taxon>Fungi</taxon>
        <taxon>Fungi incertae sedis</taxon>
        <taxon>Mucoromycota</taxon>
        <taxon>Glomeromycotina</taxon>
        <taxon>Glomeromycetes</taxon>
        <taxon>Diversisporales</taxon>
        <taxon>Gigasporaceae</taxon>
        <taxon>Gigaspora</taxon>
    </lineage>
</organism>